<dbReference type="eggNOG" id="COG5001">
    <property type="taxonomic scope" value="Bacteria"/>
</dbReference>
<dbReference type="PANTHER" id="PTHR44757:SF2">
    <property type="entry name" value="BIOFILM ARCHITECTURE MAINTENANCE PROTEIN MBAA"/>
    <property type="match status" value="1"/>
</dbReference>
<dbReference type="OrthoDB" id="9804747at2"/>
<evidence type="ECO:0000259" key="1">
    <source>
        <dbReference type="PROSITE" id="PS50112"/>
    </source>
</evidence>
<evidence type="ECO:0000313" key="3">
    <source>
        <dbReference type="EMBL" id="KDR94608.1"/>
    </source>
</evidence>
<comment type="caution">
    <text evidence="3">The sequence shown here is derived from an EMBL/GenBank/DDBJ whole genome shotgun (WGS) entry which is preliminary data.</text>
</comment>
<sequence length="319" mass="36326">MDDFEKRHKGAGKVVNVDDEMYKMLFYANPNVMFIVDPNTQTLVEANKAAEDFYGYSRDEIIGKPLDAIDTGDFESVPSKVRFVMEGRQMSNTRHRLCDASTVEVKVLAVPVEIGENIVLNVTVFPQGEYDEEYGEEHPAVRKYFQMALHDELTELPNKRFLKMRIEEEMKRADRENSEFVLIFIDMDNFKRINDDFGHVTGDKLLSMVGKRLKKSVRGNDFAARFGGDEFGIILSGIKDKEAARIIAKRIIRCFENPFSIDGKWIEIKCSMGMSVYPEDGSDFNSLIRAADVEMYSEKKSSGLECITAVSCSAGFYRD</sequence>
<dbReference type="SMART" id="SM00267">
    <property type="entry name" value="GGDEF"/>
    <property type="match status" value="1"/>
</dbReference>
<organism evidence="3 4">
    <name type="scientific">Peptoclostridium litorale DSM 5388</name>
    <dbReference type="NCBI Taxonomy" id="1121324"/>
    <lineage>
        <taxon>Bacteria</taxon>
        <taxon>Bacillati</taxon>
        <taxon>Bacillota</taxon>
        <taxon>Clostridia</taxon>
        <taxon>Peptostreptococcales</taxon>
        <taxon>Peptoclostridiaceae</taxon>
        <taxon>Peptoclostridium</taxon>
    </lineage>
</organism>
<dbReference type="Gene3D" id="3.30.450.20">
    <property type="entry name" value="PAS domain"/>
    <property type="match status" value="1"/>
</dbReference>
<name>A0A069RCZ2_PEPLI</name>
<dbReference type="Pfam" id="PF13426">
    <property type="entry name" value="PAS_9"/>
    <property type="match status" value="1"/>
</dbReference>
<dbReference type="PANTHER" id="PTHR44757">
    <property type="entry name" value="DIGUANYLATE CYCLASE DGCP"/>
    <property type="match status" value="1"/>
</dbReference>
<gene>
    <name evidence="3" type="ORF">CLIT_14c00690</name>
</gene>
<dbReference type="RefSeq" id="WP_038266471.1">
    <property type="nucleotide sequence ID" value="NZ_FSRH01000016.1"/>
</dbReference>
<dbReference type="InterPro" id="IPR000014">
    <property type="entry name" value="PAS"/>
</dbReference>
<feature type="domain" description="GGDEF" evidence="2">
    <location>
        <begin position="178"/>
        <end position="312"/>
    </location>
</feature>
<dbReference type="NCBIfam" id="TIGR00229">
    <property type="entry name" value="sensory_box"/>
    <property type="match status" value="1"/>
</dbReference>
<evidence type="ECO:0000313" key="4">
    <source>
        <dbReference type="Proteomes" id="UP000027946"/>
    </source>
</evidence>
<feature type="domain" description="PAS" evidence="1">
    <location>
        <begin position="18"/>
        <end position="88"/>
    </location>
</feature>
<reference evidence="3 4" key="1">
    <citation type="submission" date="2014-03" db="EMBL/GenBank/DDBJ databases">
        <title>Genome sequence of Clostridium litorale W6, DSM 5388.</title>
        <authorList>
            <person name="Poehlein A."/>
            <person name="Jagirdar A."/>
            <person name="Khonsari B."/>
            <person name="Chibani C.M."/>
            <person name="Gutierrez Gutierrez D.A."/>
            <person name="Davydova E."/>
            <person name="Alghaithi H.S."/>
            <person name="Nair K.P."/>
            <person name="Dhamotharan K."/>
            <person name="Chandran L."/>
            <person name="G W."/>
            <person name="Daniel R."/>
        </authorList>
    </citation>
    <scope>NUCLEOTIDE SEQUENCE [LARGE SCALE GENOMIC DNA]</scope>
    <source>
        <strain evidence="3 4">W6</strain>
    </source>
</reference>
<dbReference type="NCBIfam" id="TIGR00254">
    <property type="entry name" value="GGDEF"/>
    <property type="match status" value="1"/>
</dbReference>
<dbReference type="EMBL" id="JJMM01000014">
    <property type="protein sequence ID" value="KDR94608.1"/>
    <property type="molecule type" value="Genomic_DNA"/>
</dbReference>
<dbReference type="CDD" id="cd00130">
    <property type="entry name" value="PAS"/>
    <property type="match status" value="1"/>
</dbReference>
<accession>A0A069RCZ2</accession>
<dbReference type="SUPFAM" id="SSF55073">
    <property type="entry name" value="Nucleotide cyclase"/>
    <property type="match status" value="1"/>
</dbReference>
<dbReference type="InterPro" id="IPR043128">
    <property type="entry name" value="Rev_trsase/Diguanyl_cyclase"/>
</dbReference>
<protein>
    <submittedName>
        <fullName evidence="3">Response regulator receiver modulated diguanylate cyclase/phosphodiesterase with PAS/PAC sensor(S)</fullName>
    </submittedName>
</protein>
<dbReference type="InterPro" id="IPR035965">
    <property type="entry name" value="PAS-like_dom_sf"/>
</dbReference>
<keyword evidence="4" id="KW-1185">Reference proteome</keyword>
<dbReference type="Pfam" id="PF00990">
    <property type="entry name" value="GGDEF"/>
    <property type="match status" value="1"/>
</dbReference>
<dbReference type="SUPFAM" id="SSF55785">
    <property type="entry name" value="PYP-like sensor domain (PAS domain)"/>
    <property type="match status" value="1"/>
</dbReference>
<dbReference type="FunFam" id="3.30.70.270:FF:000001">
    <property type="entry name" value="Diguanylate cyclase domain protein"/>
    <property type="match status" value="1"/>
</dbReference>
<dbReference type="AlphaFoldDB" id="A0A069RCZ2"/>
<dbReference type="Gene3D" id="3.30.70.270">
    <property type="match status" value="1"/>
</dbReference>
<dbReference type="STRING" id="1121324.CLIT_14c00690"/>
<dbReference type="PROSITE" id="PS50887">
    <property type="entry name" value="GGDEF"/>
    <property type="match status" value="1"/>
</dbReference>
<dbReference type="Proteomes" id="UP000027946">
    <property type="component" value="Unassembled WGS sequence"/>
</dbReference>
<dbReference type="InterPro" id="IPR029787">
    <property type="entry name" value="Nucleotide_cyclase"/>
</dbReference>
<dbReference type="PROSITE" id="PS50112">
    <property type="entry name" value="PAS"/>
    <property type="match status" value="1"/>
</dbReference>
<dbReference type="InterPro" id="IPR000160">
    <property type="entry name" value="GGDEF_dom"/>
</dbReference>
<dbReference type="CDD" id="cd01949">
    <property type="entry name" value="GGDEF"/>
    <property type="match status" value="1"/>
</dbReference>
<dbReference type="GO" id="GO:0006355">
    <property type="term" value="P:regulation of DNA-templated transcription"/>
    <property type="evidence" value="ECO:0007669"/>
    <property type="project" value="InterPro"/>
</dbReference>
<dbReference type="InterPro" id="IPR052155">
    <property type="entry name" value="Biofilm_reg_signaling"/>
</dbReference>
<evidence type="ECO:0000259" key="2">
    <source>
        <dbReference type="PROSITE" id="PS50887"/>
    </source>
</evidence>
<proteinExistence type="predicted"/>
<dbReference type="SMART" id="SM00091">
    <property type="entry name" value="PAS"/>
    <property type="match status" value="1"/>
</dbReference>